<gene>
    <name evidence="3" type="ORF">RN605_09450</name>
    <name evidence="2" type="ORF">RN608_02280</name>
</gene>
<sequence>MPISRRLPQSDAARDKALTQAKSKNDSIPAANQFLTAPTISRLDVIQPDYKVALQKRGNALAAQVGATAGVAQTFVNARTYVSHFFQVFNLGVARGKYTPQQRAFFQLDVSSDSVPPLTSHQDLALWGERINTGDDARVGAGGLSMDNPRTSEVNAAVDEFNAKNANQSSLKDEYDNQQENVANLHEEADRVIKKVWDEVDTFYNEEENSSKRRKCREWGVIYISDVELTFNLMAIDDTTNIGIDNATILLVETGTTVSTLNGGAAVVKSTIVDEATFRFTDPNYKPKDMLVELSTGVTVFDVTAMMTPL</sequence>
<dbReference type="KEGG" id="fcj:RN605_09450"/>
<protein>
    <submittedName>
        <fullName evidence="3">Uncharacterized protein</fullName>
    </submittedName>
</protein>
<evidence type="ECO:0000313" key="2">
    <source>
        <dbReference type="EMBL" id="WNM19520.1"/>
    </source>
</evidence>
<organism evidence="3 4">
    <name type="scientific">Flavobacterium capsici</name>
    <dbReference type="NCBI Taxonomy" id="3075618"/>
    <lineage>
        <taxon>Bacteria</taxon>
        <taxon>Pseudomonadati</taxon>
        <taxon>Bacteroidota</taxon>
        <taxon>Flavobacteriia</taxon>
        <taxon>Flavobacteriales</taxon>
        <taxon>Flavobacteriaceae</taxon>
        <taxon>Flavobacterium</taxon>
    </lineage>
</organism>
<dbReference type="RefSeq" id="WP_313324411.1">
    <property type="nucleotide sequence ID" value="NZ_CP134878.1"/>
</dbReference>
<evidence type="ECO:0000313" key="3">
    <source>
        <dbReference type="EMBL" id="WNM20909.1"/>
    </source>
</evidence>
<reference evidence="3 4" key="1">
    <citation type="submission" date="2023-09" db="EMBL/GenBank/DDBJ databases">
        <title>Flavobacterium sp. a novel bacteria isolate from Pepper rhizosphere.</title>
        <authorList>
            <person name="Peng Y."/>
            <person name="Lee J."/>
        </authorList>
    </citation>
    <scope>NUCLEOTIDE SEQUENCE [LARGE SCALE GENOMIC DNA]</scope>
    <source>
        <strain evidence="2">PMR2A8</strain>
        <strain evidence="3 4">PMTSA4</strain>
    </source>
</reference>
<evidence type="ECO:0000313" key="4">
    <source>
        <dbReference type="Proteomes" id="UP001304515"/>
    </source>
</evidence>
<dbReference type="Proteomes" id="UP001304515">
    <property type="component" value="Chromosome"/>
</dbReference>
<proteinExistence type="predicted"/>
<keyword evidence="1" id="KW-0175">Coiled coil</keyword>
<name>A0AA96J9U6_9FLAO</name>
<keyword evidence="4" id="KW-1185">Reference proteome</keyword>
<evidence type="ECO:0000256" key="1">
    <source>
        <dbReference type="SAM" id="Coils"/>
    </source>
</evidence>
<accession>A0AA96J9U6</accession>
<feature type="coiled-coil region" evidence="1">
    <location>
        <begin position="168"/>
        <end position="195"/>
    </location>
</feature>
<dbReference type="AlphaFoldDB" id="A0AA96J9U6"/>
<dbReference type="EMBL" id="CP134878">
    <property type="protein sequence ID" value="WNM19520.1"/>
    <property type="molecule type" value="Genomic_DNA"/>
</dbReference>
<dbReference type="EMBL" id="CP134890">
    <property type="protein sequence ID" value="WNM20909.1"/>
    <property type="molecule type" value="Genomic_DNA"/>
</dbReference>
<accession>A0AA96F1L2</accession>